<dbReference type="InterPro" id="IPR045191">
    <property type="entry name" value="MBR1/2-like"/>
</dbReference>
<evidence type="ECO:0000256" key="2">
    <source>
        <dbReference type="ARBA" id="ARBA00012483"/>
    </source>
</evidence>
<dbReference type="Proteomes" id="UP000694930">
    <property type="component" value="Chromosome 12"/>
</dbReference>
<keyword evidence="10" id="KW-1185">Reference proteome</keyword>
<evidence type="ECO:0000256" key="4">
    <source>
        <dbReference type="ARBA" id="ARBA00022723"/>
    </source>
</evidence>
<feature type="domain" description="RING-type" evidence="9">
    <location>
        <begin position="80"/>
        <end position="121"/>
    </location>
</feature>
<dbReference type="EC" id="2.3.2.27" evidence="2"/>
<sequence length="138" mass="16000">MSDRNSMDIYSFLRTGVAVNLLDQSLQNRRNPPTSDQDNQVAYVEETVEDVTLRYLKTRTPHVDDPIDGEDNPIKMEEICVICHDKFEHEENIGTLGCGHEYHARCIKQWLVIKKDCPICRASVLPFRSTKAIQMRRH</sequence>
<dbReference type="Gene3D" id="3.30.40.10">
    <property type="entry name" value="Zinc/RING finger domain, C3HC4 (zinc finger)"/>
    <property type="match status" value="1"/>
</dbReference>
<evidence type="ECO:0000256" key="5">
    <source>
        <dbReference type="ARBA" id="ARBA00022771"/>
    </source>
</evidence>
<dbReference type="PROSITE" id="PS50089">
    <property type="entry name" value="ZF_RING_2"/>
    <property type="match status" value="1"/>
</dbReference>
<evidence type="ECO:0000313" key="11">
    <source>
        <dbReference type="RefSeq" id="XP_015060368.1"/>
    </source>
</evidence>
<keyword evidence="3" id="KW-0808">Transferase</keyword>
<dbReference type="InterPro" id="IPR013083">
    <property type="entry name" value="Znf_RING/FYVE/PHD"/>
</dbReference>
<evidence type="ECO:0000313" key="10">
    <source>
        <dbReference type="Proteomes" id="UP000694930"/>
    </source>
</evidence>
<keyword evidence="6" id="KW-0833">Ubl conjugation pathway</keyword>
<protein>
    <recommendedName>
        <fullName evidence="2">RING-type E3 ubiquitin transferase</fullName>
        <ecNumber evidence="2">2.3.2.27</ecNumber>
    </recommendedName>
</protein>
<evidence type="ECO:0000256" key="8">
    <source>
        <dbReference type="PROSITE-ProRule" id="PRU00175"/>
    </source>
</evidence>
<organism evidence="10 11">
    <name type="scientific">Solanum pennellii</name>
    <name type="common">Tomato</name>
    <name type="synonym">Lycopersicon pennellii</name>
    <dbReference type="NCBI Taxonomy" id="28526"/>
    <lineage>
        <taxon>Eukaryota</taxon>
        <taxon>Viridiplantae</taxon>
        <taxon>Streptophyta</taxon>
        <taxon>Embryophyta</taxon>
        <taxon>Tracheophyta</taxon>
        <taxon>Spermatophyta</taxon>
        <taxon>Magnoliopsida</taxon>
        <taxon>eudicotyledons</taxon>
        <taxon>Gunneridae</taxon>
        <taxon>Pentapetalae</taxon>
        <taxon>asterids</taxon>
        <taxon>lamiids</taxon>
        <taxon>Solanales</taxon>
        <taxon>Solanaceae</taxon>
        <taxon>Solanoideae</taxon>
        <taxon>Solaneae</taxon>
        <taxon>Solanum</taxon>
        <taxon>Solanum subgen. Lycopersicon</taxon>
    </lineage>
</organism>
<dbReference type="PANTHER" id="PTHR22937:SF175">
    <property type="entry name" value="RING-TYPE E3 UBIQUITIN TRANSFERASE"/>
    <property type="match status" value="1"/>
</dbReference>
<dbReference type="SUPFAM" id="SSF57850">
    <property type="entry name" value="RING/U-box"/>
    <property type="match status" value="1"/>
</dbReference>
<keyword evidence="7" id="KW-0862">Zinc</keyword>
<comment type="catalytic activity">
    <reaction evidence="1">
        <text>S-ubiquitinyl-[E2 ubiquitin-conjugating enzyme]-L-cysteine + [acceptor protein]-L-lysine = [E2 ubiquitin-conjugating enzyme]-L-cysteine + N(6)-ubiquitinyl-[acceptor protein]-L-lysine.</text>
        <dbReference type="EC" id="2.3.2.27"/>
    </reaction>
</comment>
<keyword evidence="4" id="KW-0479">Metal-binding</keyword>
<accession>A0ABM1FQT6</accession>
<dbReference type="SMART" id="SM00184">
    <property type="entry name" value="RING"/>
    <property type="match status" value="1"/>
</dbReference>
<evidence type="ECO:0000259" key="9">
    <source>
        <dbReference type="PROSITE" id="PS50089"/>
    </source>
</evidence>
<evidence type="ECO:0000256" key="1">
    <source>
        <dbReference type="ARBA" id="ARBA00000900"/>
    </source>
</evidence>
<dbReference type="Pfam" id="PF13639">
    <property type="entry name" value="zf-RING_2"/>
    <property type="match status" value="1"/>
</dbReference>
<evidence type="ECO:0000256" key="7">
    <source>
        <dbReference type="ARBA" id="ARBA00022833"/>
    </source>
</evidence>
<reference evidence="11" key="2">
    <citation type="submission" date="2025-08" db="UniProtKB">
        <authorList>
            <consortium name="RefSeq"/>
        </authorList>
    </citation>
    <scope>IDENTIFICATION</scope>
</reference>
<keyword evidence="5 8" id="KW-0863">Zinc-finger</keyword>
<evidence type="ECO:0000256" key="6">
    <source>
        <dbReference type="ARBA" id="ARBA00022786"/>
    </source>
</evidence>
<dbReference type="RefSeq" id="XP_015060368.1">
    <property type="nucleotide sequence ID" value="XM_015204882.1"/>
</dbReference>
<gene>
    <name evidence="11" type="primary">LOC107006294</name>
</gene>
<proteinExistence type="predicted"/>
<dbReference type="PANTHER" id="PTHR22937">
    <property type="entry name" value="E3 UBIQUITIN-PROTEIN LIGASE RNF165"/>
    <property type="match status" value="1"/>
</dbReference>
<dbReference type="InterPro" id="IPR001841">
    <property type="entry name" value="Znf_RING"/>
</dbReference>
<evidence type="ECO:0000256" key="3">
    <source>
        <dbReference type="ARBA" id="ARBA00022679"/>
    </source>
</evidence>
<reference evidence="10" key="1">
    <citation type="journal article" date="2014" name="Nat. Genet.">
        <title>The genome of the stress-tolerant wild tomato species Solanum pennellii.</title>
        <authorList>
            <person name="Bolger A."/>
            <person name="Scossa F."/>
            <person name="Bolger M.E."/>
            <person name="Lanz C."/>
            <person name="Maumus F."/>
            <person name="Tohge T."/>
            <person name="Quesneville H."/>
            <person name="Alseekh S."/>
            <person name="Sorensen I."/>
            <person name="Lichtenstein G."/>
            <person name="Fich E.A."/>
            <person name="Conte M."/>
            <person name="Keller H."/>
            <person name="Schneeberger K."/>
            <person name="Schwacke R."/>
            <person name="Ofner I."/>
            <person name="Vrebalov J."/>
            <person name="Xu Y."/>
            <person name="Osorio S."/>
            <person name="Aflitos S.A."/>
            <person name="Schijlen E."/>
            <person name="Jimenez-Gomez J.M."/>
            <person name="Ryngajllo M."/>
            <person name="Kimura S."/>
            <person name="Kumar R."/>
            <person name="Koenig D."/>
            <person name="Headland L.R."/>
            <person name="Maloof J.N."/>
            <person name="Sinha N."/>
            <person name="van Ham R.C."/>
            <person name="Lankhorst R.K."/>
            <person name="Mao L."/>
            <person name="Vogel A."/>
            <person name="Arsova B."/>
            <person name="Panstruga R."/>
            <person name="Fei Z."/>
            <person name="Rose J.K."/>
            <person name="Zamir D."/>
            <person name="Carrari F."/>
            <person name="Giovannoni J.J."/>
            <person name="Weigel D."/>
            <person name="Usadel B."/>
            <person name="Fernie A.R."/>
        </authorList>
    </citation>
    <scope>NUCLEOTIDE SEQUENCE [LARGE SCALE GENOMIC DNA]</scope>
    <source>
        <strain evidence="10">cv. LA0716</strain>
    </source>
</reference>
<name>A0ABM1FQT6_SOLPN</name>
<dbReference type="GeneID" id="107006294"/>